<protein>
    <submittedName>
        <fullName evidence="1">Uncharacterized protein</fullName>
    </submittedName>
</protein>
<dbReference type="EMBL" id="SNRW01016355">
    <property type="protein sequence ID" value="KAA6369455.1"/>
    <property type="molecule type" value="Genomic_DNA"/>
</dbReference>
<feature type="non-terminal residue" evidence="1">
    <location>
        <position position="1"/>
    </location>
</feature>
<dbReference type="AlphaFoldDB" id="A0A5J4UIQ0"/>
<dbReference type="Proteomes" id="UP000324800">
    <property type="component" value="Unassembled WGS sequence"/>
</dbReference>
<evidence type="ECO:0000313" key="1">
    <source>
        <dbReference type="EMBL" id="KAA6369455.1"/>
    </source>
</evidence>
<proteinExistence type="predicted"/>
<sequence length="60" mass="6472">SIGIAPFQHIGQPFTFYANKTAFKGIVKVVPVNYGLAASLKTENKVQADQVCVLGFECVI</sequence>
<name>A0A5J4UIQ0_9EUKA</name>
<accession>A0A5J4UIQ0</accession>
<evidence type="ECO:0000313" key="2">
    <source>
        <dbReference type="Proteomes" id="UP000324800"/>
    </source>
</evidence>
<comment type="caution">
    <text evidence="1">The sequence shown here is derived from an EMBL/GenBank/DDBJ whole genome shotgun (WGS) entry which is preliminary data.</text>
</comment>
<organism evidence="1 2">
    <name type="scientific">Streblomastix strix</name>
    <dbReference type="NCBI Taxonomy" id="222440"/>
    <lineage>
        <taxon>Eukaryota</taxon>
        <taxon>Metamonada</taxon>
        <taxon>Preaxostyla</taxon>
        <taxon>Oxymonadida</taxon>
        <taxon>Streblomastigidae</taxon>
        <taxon>Streblomastix</taxon>
    </lineage>
</organism>
<reference evidence="1 2" key="1">
    <citation type="submission" date="2019-03" db="EMBL/GenBank/DDBJ databases">
        <title>Single cell metagenomics reveals metabolic interactions within the superorganism composed of flagellate Streblomastix strix and complex community of Bacteroidetes bacteria on its surface.</title>
        <authorList>
            <person name="Treitli S.C."/>
            <person name="Kolisko M."/>
            <person name="Husnik F."/>
            <person name="Keeling P."/>
            <person name="Hampl V."/>
        </authorList>
    </citation>
    <scope>NUCLEOTIDE SEQUENCE [LARGE SCALE GENOMIC DNA]</scope>
    <source>
        <strain evidence="1">ST1C</strain>
    </source>
</reference>
<gene>
    <name evidence="1" type="ORF">EZS28_035018</name>
</gene>